<evidence type="ECO:0000313" key="9">
    <source>
        <dbReference type="Proteomes" id="UP001292094"/>
    </source>
</evidence>
<comment type="caution">
    <text evidence="8">The sequence shown here is derived from an EMBL/GenBank/DDBJ whole genome shotgun (WGS) entry which is preliminary data.</text>
</comment>
<dbReference type="EMBL" id="JAWZYT010006477">
    <property type="protein sequence ID" value="KAK4288127.1"/>
    <property type="molecule type" value="Genomic_DNA"/>
</dbReference>
<reference evidence="8" key="1">
    <citation type="submission" date="2023-11" db="EMBL/GenBank/DDBJ databases">
        <title>Genome assemblies of two species of porcelain crab, Petrolisthes cinctipes and Petrolisthes manimaculis (Anomura: Porcellanidae).</title>
        <authorList>
            <person name="Angst P."/>
        </authorList>
    </citation>
    <scope>NUCLEOTIDE SEQUENCE</scope>
    <source>
        <strain evidence="8">PB745_02</strain>
        <tissue evidence="8">Gill</tissue>
    </source>
</reference>
<dbReference type="GO" id="GO:0004519">
    <property type="term" value="F:endonuclease activity"/>
    <property type="evidence" value="ECO:0007669"/>
    <property type="project" value="UniProtKB-KW"/>
</dbReference>
<dbReference type="Proteomes" id="UP001292094">
    <property type="component" value="Unassembled WGS sequence"/>
</dbReference>
<keyword evidence="1" id="KW-0808">Transferase</keyword>
<keyword evidence="3" id="KW-0540">Nuclease</keyword>
<dbReference type="Gene3D" id="3.30.70.270">
    <property type="match status" value="1"/>
</dbReference>
<dbReference type="Gene3D" id="3.10.20.370">
    <property type="match status" value="1"/>
</dbReference>
<dbReference type="FunFam" id="3.10.20.370:FF:000001">
    <property type="entry name" value="Retrovirus-related Pol polyprotein from transposon 17.6-like protein"/>
    <property type="match status" value="1"/>
</dbReference>
<feature type="domain" description="Reverse transcriptase RNase H-like" evidence="7">
    <location>
        <begin position="228"/>
        <end position="330"/>
    </location>
</feature>
<dbReference type="FunFam" id="3.30.70.270:FF:000026">
    <property type="entry name" value="Transposon Ty3-G Gag-Pol polyprotein"/>
    <property type="match status" value="1"/>
</dbReference>
<dbReference type="InterPro" id="IPR050951">
    <property type="entry name" value="Retrovirus_Pol_polyprotein"/>
</dbReference>
<keyword evidence="9" id="KW-1185">Reference proteome</keyword>
<organism evidence="8 9">
    <name type="scientific">Petrolisthes manimaculis</name>
    <dbReference type="NCBI Taxonomy" id="1843537"/>
    <lineage>
        <taxon>Eukaryota</taxon>
        <taxon>Metazoa</taxon>
        <taxon>Ecdysozoa</taxon>
        <taxon>Arthropoda</taxon>
        <taxon>Crustacea</taxon>
        <taxon>Multicrustacea</taxon>
        <taxon>Malacostraca</taxon>
        <taxon>Eumalacostraca</taxon>
        <taxon>Eucarida</taxon>
        <taxon>Decapoda</taxon>
        <taxon>Pleocyemata</taxon>
        <taxon>Anomura</taxon>
        <taxon>Galatheoidea</taxon>
        <taxon>Porcellanidae</taxon>
        <taxon>Petrolisthes</taxon>
    </lineage>
</organism>
<dbReference type="SUPFAM" id="SSF56672">
    <property type="entry name" value="DNA/RNA polymerases"/>
    <property type="match status" value="1"/>
</dbReference>
<dbReference type="GO" id="GO:0003964">
    <property type="term" value="F:RNA-directed DNA polymerase activity"/>
    <property type="evidence" value="ECO:0007669"/>
    <property type="project" value="UniProtKB-KW"/>
</dbReference>
<evidence type="ECO:0000313" key="8">
    <source>
        <dbReference type="EMBL" id="KAK4288127.1"/>
    </source>
</evidence>
<dbReference type="GO" id="GO:0016787">
    <property type="term" value="F:hydrolase activity"/>
    <property type="evidence" value="ECO:0007669"/>
    <property type="project" value="UniProtKB-KW"/>
</dbReference>
<keyword evidence="4" id="KW-0255">Endonuclease</keyword>
<evidence type="ECO:0000256" key="3">
    <source>
        <dbReference type="ARBA" id="ARBA00022722"/>
    </source>
</evidence>
<name>A0AAE1NFG8_9EUCA</name>
<dbReference type="CDD" id="cd09274">
    <property type="entry name" value="RNase_HI_RT_Ty3"/>
    <property type="match status" value="1"/>
</dbReference>
<sequence>MYYDRKAKKSKLQIGDQVLILLPTNNNKLLLQWKGPFPVVERKGNCDYRIDVNGELKLFHSNMLKRYYSRPAVSCADVTAAVVEEQEEEPEQLPLPSLYRKETWKQVKIGETLTGLTAKPSKCQLGVRTVEYLGHIVGGGELWPMQDKVKKITDAPRPLTKKALRSFLGLSGYYRKFIPHYATIASPLTDMVKKNKPNQLQWEEPQQRAFHTLKHSLSSSPVLRLPTMDEDFILRTDASNVGLGAVLLQEVDGVKYPLAYASKKLLLREQRYSVIEKECLAIVWGIQKFSQYLYGNPFILETDHKPLNYLNTAKQLNARVMRWSLLLQQYVMNIKVIKGSENVGADFLSRSNVD</sequence>
<evidence type="ECO:0000256" key="2">
    <source>
        <dbReference type="ARBA" id="ARBA00022695"/>
    </source>
</evidence>
<evidence type="ECO:0000256" key="5">
    <source>
        <dbReference type="ARBA" id="ARBA00022801"/>
    </source>
</evidence>
<evidence type="ECO:0000259" key="7">
    <source>
        <dbReference type="Pfam" id="PF17917"/>
    </source>
</evidence>
<dbReference type="PANTHER" id="PTHR37984:SF5">
    <property type="entry name" value="PROTEIN NYNRIN-LIKE"/>
    <property type="match status" value="1"/>
</dbReference>
<keyword evidence="6" id="KW-0695">RNA-directed DNA polymerase</keyword>
<dbReference type="AlphaFoldDB" id="A0AAE1NFG8"/>
<evidence type="ECO:0000256" key="6">
    <source>
        <dbReference type="ARBA" id="ARBA00022918"/>
    </source>
</evidence>
<evidence type="ECO:0000256" key="4">
    <source>
        <dbReference type="ARBA" id="ARBA00022759"/>
    </source>
</evidence>
<evidence type="ECO:0000256" key="1">
    <source>
        <dbReference type="ARBA" id="ARBA00022679"/>
    </source>
</evidence>
<dbReference type="InterPro" id="IPR041373">
    <property type="entry name" value="RT_RNaseH"/>
</dbReference>
<keyword evidence="2" id="KW-0548">Nucleotidyltransferase</keyword>
<dbReference type="Pfam" id="PF17917">
    <property type="entry name" value="RT_RNaseH"/>
    <property type="match status" value="1"/>
</dbReference>
<keyword evidence="5" id="KW-0378">Hydrolase</keyword>
<dbReference type="InterPro" id="IPR043502">
    <property type="entry name" value="DNA/RNA_pol_sf"/>
</dbReference>
<dbReference type="InterPro" id="IPR043128">
    <property type="entry name" value="Rev_trsase/Diguanyl_cyclase"/>
</dbReference>
<proteinExistence type="predicted"/>
<gene>
    <name evidence="8" type="ORF">Pmani_038830</name>
</gene>
<accession>A0AAE1NFG8</accession>
<protein>
    <recommendedName>
        <fullName evidence="7">Reverse transcriptase RNase H-like domain-containing protein</fullName>
    </recommendedName>
</protein>
<dbReference type="PANTHER" id="PTHR37984">
    <property type="entry name" value="PROTEIN CBG26694"/>
    <property type="match status" value="1"/>
</dbReference>